<feature type="region of interest" description="Disordered" evidence="1">
    <location>
        <begin position="503"/>
        <end position="529"/>
    </location>
</feature>
<protein>
    <submittedName>
        <fullName evidence="2">Gametogenetin-binding protein 2-like</fullName>
    </submittedName>
</protein>
<dbReference type="GO" id="GO:0005737">
    <property type="term" value="C:cytoplasm"/>
    <property type="evidence" value="ECO:0007669"/>
    <property type="project" value="TreeGrafter"/>
</dbReference>
<feature type="compositionally biased region" description="Basic residues" evidence="1">
    <location>
        <begin position="375"/>
        <end position="387"/>
    </location>
</feature>
<dbReference type="EMBL" id="HBUE01165414">
    <property type="protein sequence ID" value="CAG6512336.1"/>
    <property type="molecule type" value="Transcribed_RNA"/>
</dbReference>
<dbReference type="AlphaFoldDB" id="A0A8D8IZM1"/>
<dbReference type="PANTHER" id="PTHR13601:SF2">
    <property type="entry name" value="GAMETOGENETIN-BINDING PROTEIN 2"/>
    <property type="match status" value="1"/>
</dbReference>
<dbReference type="EMBL" id="HBUE01270702">
    <property type="protein sequence ID" value="CAG6563789.1"/>
    <property type="molecule type" value="Transcribed_RNA"/>
</dbReference>
<evidence type="ECO:0000256" key="1">
    <source>
        <dbReference type="SAM" id="MobiDB-lite"/>
    </source>
</evidence>
<feature type="compositionally biased region" description="Acidic residues" evidence="1">
    <location>
        <begin position="411"/>
        <end position="423"/>
    </location>
</feature>
<proteinExistence type="predicted"/>
<name>A0A8D8IZM1_CULPI</name>
<feature type="compositionally biased region" description="Low complexity" evidence="1">
    <location>
        <begin position="473"/>
        <end position="483"/>
    </location>
</feature>
<feature type="region of interest" description="Disordered" evidence="1">
    <location>
        <begin position="366"/>
        <end position="487"/>
    </location>
</feature>
<dbReference type="GO" id="GO:0005634">
    <property type="term" value="C:nucleus"/>
    <property type="evidence" value="ECO:0007669"/>
    <property type="project" value="TreeGrafter"/>
</dbReference>
<dbReference type="InterPro" id="IPR026073">
    <property type="entry name" value="GGNBP2"/>
</dbReference>
<dbReference type="PANTHER" id="PTHR13601">
    <property type="entry name" value="GAMETOGENETIN-BINDING PROTEIN 2"/>
    <property type="match status" value="1"/>
</dbReference>
<evidence type="ECO:0000313" key="2">
    <source>
        <dbReference type="EMBL" id="CAG6563789.1"/>
    </source>
</evidence>
<dbReference type="EMBL" id="HBUE01091079">
    <property type="protein sequence ID" value="CAG6481551.1"/>
    <property type="molecule type" value="Transcribed_RNA"/>
</dbReference>
<feature type="compositionally biased region" description="Low complexity" evidence="1">
    <location>
        <begin position="510"/>
        <end position="525"/>
    </location>
</feature>
<organism evidence="2">
    <name type="scientific">Culex pipiens</name>
    <name type="common">House mosquito</name>
    <dbReference type="NCBI Taxonomy" id="7175"/>
    <lineage>
        <taxon>Eukaryota</taxon>
        <taxon>Metazoa</taxon>
        <taxon>Ecdysozoa</taxon>
        <taxon>Arthropoda</taxon>
        <taxon>Hexapoda</taxon>
        <taxon>Insecta</taxon>
        <taxon>Pterygota</taxon>
        <taxon>Neoptera</taxon>
        <taxon>Endopterygota</taxon>
        <taxon>Diptera</taxon>
        <taxon>Nematocera</taxon>
        <taxon>Culicoidea</taxon>
        <taxon>Culicidae</taxon>
        <taxon>Culicinae</taxon>
        <taxon>Culicini</taxon>
        <taxon>Culex</taxon>
        <taxon>Culex</taxon>
    </lineage>
</organism>
<sequence length="619" mass="69531">MAKLTYVYRSDESNCVKVSKRQLPLIGGENLMMLMDLNSKGLVFDRPAVKGAELEEFTRKYQLLSPAELRLSLHVPTVEFTAVLSQNVPCVGCRRSVERLFYQLMLSGHPTLDPIVISSKGVLTISDDKIRSAQAVCNLLHKHKSLLDGLLDNQFRNRKSSRCNLHSLDSFRSRPFSETWRDVWNCMKQQCKDELAVIEASELHSTLDGYLKKHKFCQECRTKVEKAYSLLVDESNPAKEKGYVAHLYSGIKRCLTDKHIHLQTKLEYIDGLIKRAEPELSGRNSRHRERHAKTLEIAQEEVLTCIGMCLYERLRRINVCLREEENACQVLAAVAVHALSRSFDMAVENKQGISNLELLYQEISREERSKEQKKEQKKLKKRKKRNEKKGLGGGGSGTMSQCQCEEHTRDGDDDDEDEDDSEEQQQQQCSAVAAFSKSEPVATPTATTGPSKHCTHHASIDGGYSSEPQNTESSQLSSSSLVSTPEGSEVACSDGFCNHHSNDSGMSQRASHSTSSGSPAGSPHTRGYTSCSVVSGPALSLLEMLDKSSAEEDDGEGDFIPHECILEFKARSNIIKQQREALRQQLLNNFKRLCINHCGKGQEQQQQQKEEEEQQQQPH</sequence>
<reference evidence="2" key="1">
    <citation type="submission" date="2021-05" db="EMBL/GenBank/DDBJ databases">
        <authorList>
            <person name="Alioto T."/>
            <person name="Alioto T."/>
            <person name="Gomez Garrido J."/>
        </authorList>
    </citation>
    <scope>NUCLEOTIDE SEQUENCE</scope>
</reference>
<accession>A0A8D8IZM1</accession>